<dbReference type="EMBL" id="CAUYUJ010020853">
    <property type="protein sequence ID" value="CAK0900926.1"/>
    <property type="molecule type" value="Genomic_DNA"/>
</dbReference>
<gene>
    <name evidence="1" type="ORF">PCOR1329_LOCUS78064</name>
</gene>
<evidence type="ECO:0000313" key="2">
    <source>
        <dbReference type="Proteomes" id="UP001189429"/>
    </source>
</evidence>
<protein>
    <submittedName>
        <fullName evidence="1">Uncharacterized protein</fullName>
    </submittedName>
</protein>
<evidence type="ECO:0000313" key="1">
    <source>
        <dbReference type="EMBL" id="CAK0900926.1"/>
    </source>
</evidence>
<keyword evidence="2" id="KW-1185">Reference proteome</keyword>
<proteinExistence type="predicted"/>
<reference evidence="1" key="1">
    <citation type="submission" date="2023-10" db="EMBL/GenBank/DDBJ databases">
        <authorList>
            <person name="Chen Y."/>
            <person name="Shah S."/>
            <person name="Dougan E. K."/>
            <person name="Thang M."/>
            <person name="Chan C."/>
        </authorList>
    </citation>
    <scope>NUCLEOTIDE SEQUENCE [LARGE SCALE GENOMIC DNA]</scope>
</reference>
<name>A0ABN9XRU2_9DINO</name>
<comment type="caution">
    <text evidence="1">The sequence shown here is derived from an EMBL/GenBank/DDBJ whole genome shotgun (WGS) entry which is preliminary data.</text>
</comment>
<accession>A0ABN9XRU2</accession>
<dbReference type="Proteomes" id="UP001189429">
    <property type="component" value="Unassembled WGS sequence"/>
</dbReference>
<sequence length="459" mass="52262">MMGLRCWGWSGTSVFGRGGADGPLAFNLIVAAMWSSTFREWDVLGIGYRIEFATCSTSCVSAINHFLWADNCYVLARSREELTRMLRGRTMHLHEYSMRWKASSLLYILFGAAPPRDVEGEMLLPADLVLSMGTESSGVYRFRRVKEMEVLGAHICFELHVNGHPDLGASIDLARMAFWGRASFFRSTAIPLKDKYERYAHRVQSILLYVAEGCTVDSYSLGALHSFEGECLAVMCHCVRREEGSYQGWNTRRYERARHEFHDAQYASIVQKFLRVHWLWPIDVADFAHELLTNQEALETNSTRAWGGSRFTCLAFGRLWDRKRTDSSEALRCLGKWKEASSLKRRRGGQESVGLRSWYRSLESFCGLSWWESFVGGFEHFMGYAAHVCFNSMLTYFQKKCKGLASSGVLVFLNADEDGGFISGRIGRTHLHIRNDLADVLRCITCVVHNGTSKREGYH</sequence>
<organism evidence="1 2">
    <name type="scientific">Prorocentrum cordatum</name>
    <dbReference type="NCBI Taxonomy" id="2364126"/>
    <lineage>
        <taxon>Eukaryota</taxon>
        <taxon>Sar</taxon>
        <taxon>Alveolata</taxon>
        <taxon>Dinophyceae</taxon>
        <taxon>Prorocentrales</taxon>
        <taxon>Prorocentraceae</taxon>
        <taxon>Prorocentrum</taxon>
    </lineage>
</organism>